<dbReference type="AlphaFoldDB" id="A0A8B6DGC9"/>
<sequence length="273" mass="31836">MYRSVYLLLLPYLNAFLLEPNNEQNATGGKLMSDNHYLTIARFLEAQQEQHRDTEKLHKTMEDTISVLASQIQSKFADLERKLVNNVKKNETCRGVHDLEKKMMELENNYTTVLYELQIAKDENANMKHRFSLLMNETYRVDERVNQVEQLKKVQSLQDLQTIHNQIQSITAQTLSLSQNQFARNQDFVALYNQTSVGFVQAVSRLKHLESFQNVSLSNTKVIEDQLKHLEAFRNISIVNTSRLTMKTKELQTQITNDKRPDKDRVLALQQFT</sequence>
<dbReference type="InterPro" id="IPR010916">
    <property type="entry name" value="TonB_box_CS"/>
</dbReference>
<protein>
    <submittedName>
        <fullName evidence="3">Uncharacterized protein</fullName>
    </submittedName>
</protein>
<feature type="chain" id="PRO_5032438943" evidence="2">
    <location>
        <begin position="16"/>
        <end position="273"/>
    </location>
</feature>
<reference evidence="3" key="1">
    <citation type="submission" date="2018-11" db="EMBL/GenBank/DDBJ databases">
        <authorList>
            <person name="Alioto T."/>
            <person name="Alioto T."/>
        </authorList>
    </citation>
    <scope>NUCLEOTIDE SEQUENCE</scope>
</reference>
<proteinExistence type="predicted"/>
<dbReference type="PROSITE" id="PS00430">
    <property type="entry name" value="TONB_DEPENDENT_REC_1"/>
    <property type="match status" value="1"/>
</dbReference>
<gene>
    <name evidence="3" type="ORF">MGAL_10B040273</name>
</gene>
<name>A0A8B6DGC9_MYTGA</name>
<organism evidence="3 4">
    <name type="scientific">Mytilus galloprovincialis</name>
    <name type="common">Mediterranean mussel</name>
    <dbReference type="NCBI Taxonomy" id="29158"/>
    <lineage>
        <taxon>Eukaryota</taxon>
        <taxon>Metazoa</taxon>
        <taxon>Spiralia</taxon>
        <taxon>Lophotrochozoa</taxon>
        <taxon>Mollusca</taxon>
        <taxon>Bivalvia</taxon>
        <taxon>Autobranchia</taxon>
        <taxon>Pteriomorphia</taxon>
        <taxon>Mytilida</taxon>
        <taxon>Mytiloidea</taxon>
        <taxon>Mytilidae</taxon>
        <taxon>Mytilinae</taxon>
        <taxon>Mytilus</taxon>
    </lineage>
</organism>
<feature type="coiled-coil region" evidence="1">
    <location>
        <begin position="89"/>
        <end position="116"/>
    </location>
</feature>
<evidence type="ECO:0000313" key="4">
    <source>
        <dbReference type="Proteomes" id="UP000596742"/>
    </source>
</evidence>
<evidence type="ECO:0000256" key="2">
    <source>
        <dbReference type="SAM" id="SignalP"/>
    </source>
</evidence>
<keyword evidence="4" id="KW-1185">Reference proteome</keyword>
<accession>A0A8B6DGC9</accession>
<feature type="signal peptide" evidence="2">
    <location>
        <begin position="1"/>
        <end position="15"/>
    </location>
</feature>
<dbReference type="Proteomes" id="UP000596742">
    <property type="component" value="Unassembled WGS sequence"/>
</dbReference>
<evidence type="ECO:0000313" key="3">
    <source>
        <dbReference type="EMBL" id="VDI18562.1"/>
    </source>
</evidence>
<evidence type="ECO:0000256" key="1">
    <source>
        <dbReference type="SAM" id="Coils"/>
    </source>
</evidence>
<dbReference type="EMBL" id="UYJE01003354">
    <property type="protein sequence ID" value="VDI18562.1"/>
    <property type="molecule type" value="Genomic_DNA"/>
</dbReference>
<keyword evidence="1" id="KW-0175">Coiled coil</keyword>
<comment type="caution">
    <text evidence="3">The sequence shown here is derived from an EMBL/GenBank/DDBJ whole genome shotgun (WGS) entry which is preliminary data.</text>
</comment>
<keyword evidence="2" id="KW-0732">Signal</keyword>